<dbReference type="Proteomes" id="UP000238348">
    <property type="component" value="Chromosome"/>
</dbReference>
<protein>
    <submittedName>
        <fullName evidence="1">Uncharacterized protein</fullName>
    </submittedName>
</protein>
<name>A0A2L0F0C0_SORCE</name>
<dbReference type="EMBL" id="CP012673">
    <property type="protein sequence ID" value="AUX44976.1"/>
    <property type="molecule type" value="Genomic_DNA"/>
</dbReference>
<proteinExistence type="predicted"/>
<gene>
    <name evidence="1" type="ORF">SOCE26_064460</name>
</gene>
<accession>A0A2L0F0C0</accession>
<evidence type="ECO:0000313" key="2">
    <source>
        <dbReference type="Proteomes" id="UP000238348"/>
    </source>
</evidence>
<evidence type="ECO:0000313" key="1">
    <source>
        <dbReference type="EMBL" id="AUX44976.1"/>
    </source>
</evidence>
<reference evidence="1 2" key="1">
    <citation type="submission" date="2015-09" db="EMBL/GenBank/DDBJ databases">
        <title>Sorangium comparison.</title>
        <authorList>
            <person name="Zaburannyi N."/>
            <person name="Bunk B."/>
            <person name="Overmann J."/>
            <person name="Mueller R."/>
        </authorList>
    </citation>
    <scope>NUCLEOTIDE SEQUENCE [LARGE SCALE GENOMIC DNA]</scope>
    <source>
        <strain evidence="1 2">So ce26</strain>
    </source>
</reference>
<dbReference type="Gene3D" id="2.60.120.260">
    <property type="entry name" value="Galactose-binding domain-like"/>
    <property type="match status" value="1"/>
</dbReference>
<dbReference type="AlphaFoldDB" id="A0A2L0F0C0"/>
<organism evidence="1 2">
    <name type="scientific">Sorangium cellulosum</name>
    <name type="common">Polyangium cellulosum</name>
    <dbReference type="NCBI Taxonomy" id="56"/>
    <lineage>
        <taxon>Bacteria</taxon>
        <taxon>Pseudomonadati</taxon>
        <taxon>Myxococcota</taxon>
        <taxon>Polyangia</taxon>
        <taxon>Polyangiales</taxon>
        <taxon>Polyangiaceae</taxon>
        <taxon>Sorangium</taxon>
    </lineage>
</organism>
<sequence>MQIDSYNGGQKVCTGLDPDPGPCDPDLVSGQTVAPGVQYYDCSSTTTKVHIVTIDRSRPEYEMWILDDPTIRNPPSNVFNLQTVPDFAASYNALAAVNGYVWSGDEGTGPGQTGIPQTTLYETGIHYTSNTSTCPGFPGSCPEVLMGFTPQSGNGLDVSRIPQDDLSAPANQKYTYTLHGSNSTVMNSGGCTSDTTSNRWSVVGYSPTQIVLLSTATDVGLTHAEICPVLSAFGVEEAVRQDGSSAAGMFVGGSINEHVNPLVNLDYFVYGGPARHVAYAVGLVQLYPRQVQNSGFEAPVLSPGEAWRRMTGASQETTLTGWNGPADLHSATDLVARGQQIIDLNQSGSGYVETTLATPADTYCLLRFYHGVNHHCNQQATFTVDIDGTSVASFTSTYDPNSLQEARVRFKTTGTAATLRFTSTTGGCGAATIDDVSVACTKQ</sequence>